<dbReference type="AlphaFoldDB" id="A0A096FLU8"/>
<accession>A0A096FLU8</accession>
<evidence type="ECO:0000313" key="1">
    <source>
        <dbReference type="EMBL" id="KGH30884.1"/>
    </source>
</evidence>
<organism evidence="1 2">
    <name type="scientific">Comamonas testosteroni</name>
    <name type="common">Pseudomonas testosteroni</name>
    <dbReference type="NCBI Taxonomy" id="285"/>
    <lineage>
        <taxon>Bacteria</taxon>
        <taxon>Pseudomonadati</taxon>
        <taxon>Pseudomonadota</taxon>
        <taxon>Betaproteobacteria</taxon>
        <taxon>Burkholderiales</taxon>
        <taxon>Comamonadaceae</taxon>
        <taxon>Comamonas</taxon>
    </lineage>
</organism>
<comment type="caution">
    <text evidence="1">The sequence shown here is derived from an EMBL/GenBank/DDBJ whole genome shotgun (WGS) entry which is preliminary data.</text>
</comment>
<dbReference type="Proteomes" id="UP000029553">
    <property type="component" value="Unassembled WGS sequence"/>
</dbReference>
<proteinExistence type="predicted"/>
<evidence type="ECO:0000313" key="2">
    <source>
        <dbReference type="Proteomes" id="UP000029553"/>
    </source>
</evidence>
<dbReference type="EMBL" id="AWOR01000037">
    <property type="protein sequence ID" value="KGH30884.1"/>
    <property type="molecule type" value="Genomic_DNA"/>
</dbReference>
<gene>
    <name evidence="1" type="ORF">P353_08460</name>
</gene>
<protein>
    <submittedName>
        <fullName evidence="1">Uncharacterized protein</fullName>
    </submittedName>
</protein>
<name>A0A096FLU8_COMTE</name>
<reference evidence="1 2" key="1">
    <citation type="submission" date="2013-09" db="EMBL/GenBank/DDBJ databases">
        <title>High correlation between genotypes and phenotypes of environmental bacteria Comamonas testosteroni strains.</title>
        <authorList>
            <person name="Liu L."/>
            <person name="Zhu W."/>
            <person name="Xia X."/>
            <person name="Xu B."/>
            <person name="Luo M."/>
            <person name="Wang G."/>
        </authorList>
    </citation>
    <scope>NUCLEOTIDE SEQUENCE [LARGE SCALE GENOMIC DNA]</scope>
    <source>
        <strain evidence="1 2">JL40</strain>
    </source>
</reference>
<sequence length="220" mass="24068">MPESSMFNTASAAVAYANPTAGLSNAQGLGLNLIASAIAPNSHGARSSIVAWMPASQAASAEEAQSKMIDIVTQSLNESLNKQNLKFSKTRKSEKGTSFFIEDSNLNCESIDQGSAKACVIYLNIFKPSKTSTPEFVKNGEKESWAFTSSHGFYYNAMKMEISRTSSINTLDIVQNTSVTLPSWVFIYSSPNDTYIDRSKKKNSMYPLILSKGNAYYFVK</sequence>